<evidence type="ECO:0000313" key="1">
    <source>
        <dbReference type="EMBL" id="PPA69138.1"/>
    </source>
</evidence>
<accession>A0A2S5G836</accession>
<dbReference type="InterPro" id="IPR026838">
    <property type="entry name" value="YheC/D"/>
</dbReference>
<evidence type="ECO:0000313" key="2">
    <source>
        <dbReference type="Proteomes" id="UP000239047"/>
    </source>
</evidence>
<dbReference type="Pfam" id="PF14398">
    <property type="entry name" value="ATPgrasp_YheCD"/>
    <property type="match status" value="1"/>
</dbReference>
<dbReference type="Proteomes" id="UP000239047">
    <property type="component" value="Unassembled WGS sequence"/>
</dbReference>
<dbReference type="AlphaFoldDB" id="A0A2S5G836"/>
<proteinExistence type="predicted"/>
<comment type="caution">
    <text evidence="1">The sequence shown here is derived from an EMBL/GenBank/DDBJ whole genome shotgun (WGS) entry which is preliminary data.</text>
</comment>
<gene>
    <name evidence="1" type="ORF">C4B60_17680</name>
</gene>
<keyword evidence="2" id="KW-1185">Reference proteome</keyword>
<name>A0A2S5G836_9BACL</name>
<dbReference type="Gene3D" id="3.30.470.20">
    <property type="entry name" value="ATP-grasp fold, B domain"/>
    <property type="match status" value="1"/>
</dbReference>
<dbReference type="SUPFAM" id="SSF56059">
    <property type="entry name" value="Glutathione synthetase ATP-binding domain-like"/>
    <property type="match status" value="1"/>
</dbReference>
<sequence length="272" mass="32212">MQITKWKQYKILMEDPELRVYLPVTKRFSECTLWEMVKEYKVVMIKPSRGRLGFNIYQVSQLNEVEDLYEVHHEGSIIKFAGKDETYSFIKSKIKPNRYIVQQKIHLIRAEQRLIDFRVMVQRRRNSPDWYVTGKFARLGLLRYIVTNAAKDILTVEDAMQKTSLNSGQIRKAIKVMDEIALSAIPHLTAIRPESRVIGFDFGVDEDGKVWIIEANFKPMVFPFKMLEDDSMYKTIESFKYGKENDTRRENHLPEQNKIYEYVKKQWQAAKN</sequence>
<dbReference type="EMBL" id="PREZ01000007">
    <property type="protein sequence ID" value="PPA69138.1"/>
    <property type="molecule type" value="Genomic_DNA"/>
</dbReference>
<reference evidence="1 2" key="1">
    <citation type="submission" date="2018-02" db="EMBL/GenBank/DDBJ databases">
        <title>Jeotgalibacillus proteolyticum sp. nov. a protease producing bacterium isolated from ocean sediments of Laizhou Bay.</title>
        <authorList>
            <person name="Li Y."/>
        </authorList>
    </citation>
    <scope>NUCLEOTIDE SEQUENCE [LARGE SCALE GENOMIC DNA]</scope>
    <source>
        <strain evidence="1 2">22-7</strain>
    </source>
</reference>
<dbReference type="RefSeq" id="WP_104059357.1">
    <property type="nucleotide sequence ID" value="NZ_PREZ01000007.1"/>
</dbReference>
<organism evidence="1 2">
    <name type="scientific">Jeotgalibacillus proteolyticus</name>
    <dbReference type="NCBI Taxonomy" id="2082395"/>
    <lineage>
        <taxon>Bacteria</taxon>
        <taxon>Bacillati</taxon>
        <taxon>Bacillota</taxon>
        <taxon>Bacilli</taxon>
        <taxon>Bacillales</taxon>
        <taxon>Caryophanaceae</taxon>
        <taxon>Jeotgalibacillus</taxon>
    </lineage>
</organism>
<protein>
    <recommendedName>
        <fullName evidence="3">ATP-grasp domain-containing protein</fullName>
    </recommendedName>
</protein>
<evidence type="ECO:0008006" key="3">
    <source>
        <dbReference type="Google" id="ProtNLM"/>
    </source>
</evidence>